<reference evidence="16" key="2">
    <citation type="submission" date="2025-09" db="UniProtKB">
        <authorList>
            <consortium name="Ensembl"/>
        </authorList>
    </citation>
    <scope>IDENTIFICATION</scope>
</reference>
<keyword evidence="8" id="KW-0238">DNA-binding</keyword>
<evidence type="ECO:0000256" key="10">
    <source>
        <dbReference type="ARBA" id="ARBA00023242"/>
    </source>
</evidence>
<dbReference type="FunFam" id="3.30.160.60:FF:000620">
    <property type="entry name" value="Zinc finger protein 263"/>
    <property type="match status" value="1"/>
</dbReference>
<feature type="compositionally biased region" description="Basic and acidic residues" evidence="12">
    <location>
        <begin position="9"/>
        <end position="19"/>
    </location>
</feature>
<dbReference type="SMART" id="SM00355">
    <property type="entry name" value="ZnF_C2H2"/>
    <property type="match status" value="12"/>
</dbReference>
<dbReference type="SMART" id="SM00349">
    <property type="entry name" value="KRAB"/>
    <property type="match status" value="1"/>
</dbReference>
<evidence type="ECO:0000256" key="3">
    <source>
        <dbReference type="ARBA" id="ARBA00022723"/>
    </source>
</evidence>
<dbReference type="InterPro" id="IPR038269">
    <property type="entry name" value="SCAN_sf"/>
</dbReference>
<dbReference type="Pfam" id="PF02023">
    <property type="entry name" value="SCAN"/>
    <property type="match status" value="1"/>
</dbReference>
<feature type="domain" description="C2H2-type" evidence="13">
    <location>
        <begin position="397"/>
        <end position="424"/>
    </location>
</feature>
<keyword evidence="7" id="KW-0805">Transcription regulation</keyword>
<dbReference type="PROSITE" id="PS50157">
    <property type="entry name" value="ZINC_FINGER_C2H2_2"/>
    <property type="match status" value="12"/>
</dbReference>
<dbReference type="PROSITE" id="PS00028">
    <property type="entry name" value="ZINC_FINGER_C2H2_1"/>
    <property type="match status" value="12"/>
</dbReference>
<dbReference type="CDD" id="cd07765">
    <property type="entry name" value="KRAB_A-box"/>
    <property type="match status" value="1"/>
</dbReference>
<dbReference type="FunFam" id="3.30.160.60:FF:000478">
    <property type="entry name" value="Zinc finger protein 133"/>
    <property type="match status" value="1"/>
</dbReference>
<dbReference type="FunFam" id="3.30.160.60:FF:002090">
    <property type="entry name" value="Zinc finger protein 473"/>
    <property type="match status" value="1"/>
</dbReference>
<accession>A0A8D0B2B4</accession>
<evidence type="ECO:0000313" key="16">
    <source>
        <dbReference type="Ensembl" id="ENSSMRP00000002029.1"/>
    </source>
</evidence>
<dbReference type="Ensembl" id="ENSSMRT00000002423.1">
    <property type="protein sequence ID" value="ENSSMRP00000002029.1"/>
    <property type="gene ID" value="ENSSMRG00000001759.1"/>
</dbReference>
<feature type="domain" description="C2H2-type" evidence="13">
    <location>
        <begin position="649"/>
        <end position="671"/>
    </location>
</feature>
<feature type="domain" description="C2H2-type" evidence="13">
    <location>
        <begin position="509"/>
        <end position="536"/>
    </location>
</feature>
<proteinExistence type="inferred from homology"/>
<keyword evidence="17" id="KW-1185">Reference proteome</keyword>
<evidence type="ECO:0000256" key="1">
    <source>
        <dbReference type="ARBA" id="ARBA00004123"/>
    </source>
</evidence>
<feature type="domain" description="C2H2-type" evidence="13">
    <location>
        <begin position="593"/>
        <end position="620"/>
    </location>
</feature>
<dbReference type="FunFam" id="1.10.4020.10:FF:000005">
    <property type="entry name" value="Uncharacterized protein"/>
    <property type="match status" value="1"/>
</dbReference>
<feature type="domain" description="C2H2-type" evidence="13">
    <location>
        <begin position="481"/>
        <end position="508"/>
    </location>
</feature>
<dbReference type="FunFam" id="3.30.160.60:FF:002343">
    <property type="entry name" value="Zinc finger protein 33A"/>
    <property type="match status" value="5"/>
</dbReference>
<evidence type="ECO:0000256" key="4">
    <source>
        <dbReference type="ARBA" id="ARBA00022737"/>
    </source>
</evidence>
<keyword evidence="3" id="KW-0479">Metal-binding</keyword>
<evidence type="ECO:0000256" key="7">
    <source>
        <dbReference type="ARBA" id="ARBA00023015"/>
    </source>
</evidence>
<evidence type="ECO:0000256" key="5">
    <source>
        <dbReference type="ARBA" id="ARBA00022771"/>
    </source>
</evidence>
<keyword evidence="10" id="KW-0539">Nucleus</keyword>
<dbReference type="AlphaFoldDB" id="A0A8D0B2B4"/>
<sequence length="685" mass="78732">MYEQYLPSSEDRRHPDSIKTGRPGTSCERTLPGVTAKEVLSSNAWYQPFHKFRYEDVEEPREVFRHLHKLCRQWLKPEQHTKNQILDLVILEQFLAVLPPEMERWVRECGAETCSQAVALAEGFLLSRAEDKKMKEQQELDRFAGDCCIPACRKTPLGSRHHSPRRMYLWEADGGATLHCNRILSAVPTRAFVRGGWKTACVQQDQGMVSFEEVSVNFTEEEWTLLDAEQRVLHEQVMKGTCEILDSLKCDISELESKGDICLLSLGRESCEMKEQQIVIAESQQWNHPFACQDSDCHRIPVQEERDQSKASSVYRVDQEELCSVSNMKAPCKMPSEELPFQCKECGKNFTWRSRLNRHQKTHTGEKPYKCLVCGKGFNVNSSLTSHQKIHREAKLYKCLECGRSFSNGKSLTTHQRIHTGEKPYLCLECGKSFSWSSELTSHQRIHTGEKPYQCLQCGKHFRQQKDLTCHQRVHTGEKPYKCLECGRHFSQSSYLSKHKRIHTGEKPFRCLECGVSFTHSSSLTYHQRSHTGEKLYKCSVCGMHFNQSSSLVSHKRSHTGEKPYKCLECGKGFYRSTKLSCHQRIHTGEKPFRCLECGKNFLQRKDLTSHQRSHTAEKRYQCLECGKSFSVSANLVSHQRIHTGEKPYKCRECGKTFSQRASFTTHQRNHIAVGVMLSGAKGEG</sequence>
<dbReference type="GO" id="GO:0005634">
    <property type="term" value="C:nucleus"/>
    <property type="evidence" value="ECO:0007669"/>
    <property type="project" value="UniProtKB-SubCell"/>
</dbReference>
<dbReference type="FunFam" id="3.30.160.60:FF:000512">
    <property type="entry name" value="zinc finger protein 197 isoform X1"/>
    <property type="match status" value="1"/>
</dbReference>
<dbReference type="SUPFAM" id="SSF109640">
    <property type="entry name" value="KRAB domain (Kruppel-associated box)"/>
    <property type="match status" value="1"/>
</dbReference>
<feature type="domain" description="SCAN box" evidence="14">
    <location>
        <begin position="47"/>
        <end position="124"/>
    </location>
</feature>
<evidence type="ECO:0000259" key="15">
    <source>
        <dbReference type="PROSITE" id="PS50805"/>
    </source>
</evidence>
<dbReference type="Gene3D" id="1.10.4020.10">
    <property type="entry name" value="DNA breaking-rejoining enzymes"/>
    <property type="match status" value="1"/>
</dbReference>
<organism evidence="16 17">
    <name type="scientific">Salvator merianae</name>
    <name type="common">Argentine black and white tegu</name>
    <name type="synonym">Tupinambis merianae</name>
    <dbReference type="NCBI Taxonomy" id="96440"/>
    <lineage>
        <taxon>Eukaryota</taxon>
        <taxon>Metazoa</taxon>
        <taxon>Chordata</taxon>
        <taxon>Craniata</taxon>
        <taxon>Vertebrata</taxon>
        <taxon>Euteleostomi</taxon>
        <taxon>Lepidosauria</taxon>
        <taxon>Squamata</taxon>
        <taxon>Bifurcata</taxon>
        <taxon>Unidentata</taxon>
        <taxon>Episquamata</taxon>
        <taxon>Laterata</taxon>
        <taxon>Teiioidea</taxon>
        <taxon>Teiidae</taxon>
        <taxon>Salvator</taxon>
    </lineage>
</organism>
<dbReference type="GO" id="GO:0008270">
    <property type="term" value="F:zinc ion binding"/>
    <property type="evidence" value="ECO:0007669"/>
    <property type="project" value="UniProtKB-KW"/>
</dbReference>
<keyword evidence="5 11" id="KW-0863">Zinc-finger</keyword>
<dbReference type="FunFam" id="3.30.160.60:FF:000016">
    <property type="entry name" value="zinc finger protein 37 homolog"/>
    <property type="match status" value="1"/>
</dbReference>
<feature type="domain" description="C2H2-type" evidence="13">
    <location>
        <begin position="453"/>
        <end position="480"/>
    </location>
</feature>
<feature type="domain" description="C2H2-type" evidence="13">
    <location>
        <begin position="369"/>
        <end position="396"/>
    </location>
</feature>
<dbReference type="FunFam" id="3.30.160.60:FF:000206">
    <property type="entry name" value="zinc finger protein 202 isoform X1"/>
    <property type="match status" value="1"/>
</dbReference>
<dbReference type="PROSITE" id="PS50805">
    <property type="entry name" value="KRAB"/>
    <property type="match status" value="1"/>
</dbReference>
<feature type="domain" description="KRAB" evidence="15">
    <location>
        <begin position="209"/>
        <end position="283"/>
    </location>
</feature>
<feature type="region of interest" description="Disordered" evidence="12">
    <location>
        <begin position="1"/>
        <end position="30"/>
    </location>
</feature>
<dbReference type="SUPFAM" id="SSF57667">
    <property type="entry name" value="beta-beta-alpha zinc fingers"/>
    <property type="match status" value="6"/>
</dbReference>
<evidence type="ECO:0000256" key="8">
    <source>
        <dbReference type="ARBA" id="ARBA00023125"/>
    </source>
</evidence>
<feature type="domain" description="C2H2-type" evidence="13">
    <location>
        <begin position="565"/>
        <end position="592"/>
    </location>
</feature>
<feature type="domain" description="C2H2-type" evidence="13">
    <location>
        <begin position="425"/>
        <end position="452"/>
    </location>
</feature>
<dbReference type="InterPro" id="IPR001909">
    <property type="entry name" value="KRAB"/>
</dbReference>
<dbReference type="PANTHER" id="PTHR24390">
    <property type="entry name" value="ZINC FINGER PROTEIN"/>
    <property type="match status" value="1"/>
</dbReference>
<reference evidence="16" key="1">
    <citation type="submission" date="2025-08" db="UniProtKB">
        <authorList>
            <consortium name="Ensembl"/>
        </authorList>
    </citation>
    <scope>IDENTIFICATION</scope>
</reference>
<dbReference type="GeneTree" id="ENSGT00940000154715"/>
<feature type="domain" description="C2H2-type" evidence="13">
    <location>
        <begin position="621"/>
        <end position="648"/>
    </location>
</feature>
<dbReference type="InterPro" id="IPR036051">
    <property type="entry name" value="KRAB_dom_sf"/>
</dbReference>
<feature type="domain" description="C2H2-type" evidence="13">
    <location>
        <begin position="537"/>
        <end position="564"/>
    </location>
</feature>
<dbReference type="PANTHER" id="PTHR24390:SF159">
    <property type="entry name" value="GROWTH FACTOR INDEPENDENT 1 TRANSCRIPTIONAL REPRESSOR"/>
    <property type="match status" value="1"/>
</dbReference>
<evidence type="ECO:0000256" key="2">
    <source>
        <dbReference type="ARBA" id="ARBA00006991"/>
    </source>
</evidence>
<dbReference type="SMART" id="SM00431">
    <property type="entry name" value="SCAN"/>
    <property type="match status" value="1"/>
</dbReference>
<dbReference type="SUPFAM" id="SSF47353">
    <property type="entry name" value="Retrovirus capsid dimerization domain-like"/>
    <property type="match status" value="1"/>
</dbReference>
<dbReference type="GO" id="GO:0006357">
    <property type="term" value="P:regulation of transcription by RNA polymerase II"/>
    <property type="evidence" value="ECO:0007669"/>
    <property type="project" value="TreeGrafter"/>
</dbReference>
<comment type="subcellular location">
    <subcellularLocation>
        <location evidence="1">Nucleus</location>
    </subcellularLocation>
</comment>
<dbReference type="CDD" id="cd07936">
    <property type="entry name" value="SCAN"/>
    <property type="match status" value="1"/>
</dbReference>
<dbReference type="Pfam" id="PF01352">
    <property type="entry name" value="KRAB"/>
    <property type="match status" value="1"/>
</dbReference>
<dbReference type="GO" id="GO:0003700">
    <property type="term" value="F:DNA-binding transcription factor activity"/>
    <property type="evidence" value="ECO:0007669"/>
    <property type="project" value="TreeGrafter"/>
</dbReference>
<keyword evidence="9" id="KW-0804">Transcription</keyword>
<evidence type="ECO:0000256" key="12">
    <source>
        <dbReference type="SAM" id="MobiDB-lite"/>
    </source>
</evidence>
<evidence type="ECO:0000259" key="14">
    <source>
        <dbReference type="PROSITE" id="PS50804"/>
    </source>
</evidence>
<evidence type="ECO:0000256" key="6">
    <source>
        <dbReference type="ARBA" id="ARBA00022833"/>
    </source>
</evidence>
<comment type="similarity">
    <text evidence="2">Belongs to the krueppel C2H2-type zinc-finger protein family.</text>
</comment>
<dbReference type="InterPro" id="IPR036236">
    <property type="entry name" value="Znf_C2H2_sf"/>
</dbReference>
<keyword evidence="4" id="KW-0677">Repeat</keyword>
<evidence type="ECO:0000313" key="17">
    <source>
        <dbReference type="Proteomes" id="UP000694421"/>
    </source>
</evidence>
<evidence type="ECO:0000259" key="13">
    <source>
        <dbReference type="PROSITE" id="PS50157"/>
    </source>
</evidence>
<dbReference type="PROSITE" id="PS50804">
    <property type="entry name" value="SCAN_BOX"/>
    <property type="match status" value="1"/>
</dbReference>
<dbReference type="GO" id="GO:0000978">
    <property type="term" value="F:RNA polymerase II cis-regulatory region sequence-specific DNA binding"/>
    <property type="evidence" value="ECO:0007669"/>
    <property type="project" value="TreeGrafter"/>
</dbReference>
<dbReference type="Pfam" id="PF00096">
    <property type="entry name" value="zf-C2H2"/>
    <property type="match status" value="10"/>
</dbReference>
<name>A0A8D0B2B4_SALMN</name>
<dbReference type="Gene3D" id="6.10.140.140">
    <property type="match status" value="1"/>
</dbReference>
<dbReference type="Proteomes" id="UP000694421">
    <property type="component" value="Unplaced"/>
</dbReference>
<dbReference type="FunFam" id="3.30.160.60:FF:001430">
    <property type="entry name" value="Uncharacterized protein"/>
    <property type="match status" value="1"/>
</dbReference>
<protein>
    <submittedName>
        <fullName evidence="16">Uncharacterized protein</fullName>
    </submittedName>
</protein>
<dbReference type="Gene3D" id="3.30.160.60">
    <property type="entry name" value="Classic Zinc Finger"/>
    <property type="match status" value="12"/>
</dbReference>
<dbReference type="InterPro" id="IPR013087">
    <property type="entry name" value="Znf_C2H2_type"/>
</dbReference>
<evidence type="ECO:0000256" key="11">
    <source>
        <dbReference type="PROSITE-ProRule" id="PRU00042"/>
    </source>
</evidence>
<evidence type="ECO:0000256" key="9">
    <source>
        <dbReference type="ARBA" id="ARBA00023163"/>
    </source>
</evidence>
<keyword evidence="6" id="KW-0862">Zinc</keyword>
<dbReference type="InterPro" id="IPR003309">
    <property type="entry name" value="SCAN_dom"/>
</dbReference>
<feature type="domain" description="C2H2-type" evidence="13">
    <location>
        <begin position="341"/>
        <end position="368"/>
    </location>
</feature>